<dbReference type="PANTHER" id="PTHR43245:SF13">
    <property type="entry name" value="UDP-D-APIOSE_UDP-D-XYLOSE SYNTHASE 2"/>
    <property type="match status" value="1"/>
</dbReference>
<dbReference type="InterPro" id="IPR050177">
    <property type="entry name" value="Lipid_A_modif_metabolic_enz"/>
</dbReference>
<dbReference type="Gene3D" id="3.40.50.720">
    <property type="entry name" value="NAD(P)-binding Rossmann-like Domain"/>
    <property type="match status" value="1"/>
</dbReference>
<accession>A0AA86K0W3</accession>
<reference evidence="1" key="1">
    <citation type="submission" date="2021-10" db="EMBL/GenBank/DDBJ databases">
        <authorList>
            <person name="Mesa V."/>
        </authorList>
    </citation>
    <scope>NUCLEOTIDE SEQUENCE</scope>
    <source>
        <strain evidence="1">CC3_PB</strain>
    </source>
</reference>
<dbReference type="Proteomes" id="UP000789738">
    <property type="component" value="Unassembled WGS sequence"/>
</dbReference>
<gene>
    <name evidence="1" type="ORF">CNEO_43180</name>
</gene>
<dbReference type="EMBL" id="CAKJVE010000004">
    <property type="protein sequence ID" value="CAG9707728.1"/>
    <property type="molecule type" value="Genomic_DNA"/>
</dbReference>
<protein>
    <submittedName>
        <fullName evidence="1">NAD-dependent epimerase/dehydratase</fullName>
    </submittedName>
</protein>
<dbReference type="RefSeq" id="WP_317077739.1">
    <property type="nucleotide sequence ID" value="NZ_CAKJVE010000004.1"/>
</dbReference>
<dbReference type="AlphaFoldDB" id="A0AA86K0W3"/>
<sequence>MNILVMGGTKFVSKSIAKYFSDEGYKVYTLNRGNSLDNKNTLKADRHIEKNMKKVLDNKKFDYVIDVNAYTQNDVEILYNCLDKSKLKKYIFISSSAVYTENNRLPIKESATKGFNSQWKDYGINKLEAEEFLFSKYKTDKYPVVILRPPYLYGPMNNLYRESYIFDCLLNCDPILVPSDGQTKIQFLHIDDLCAQIKEIIINDEIIGIAFNVGNKEYITFEKWIEKCFEATNLKTKILYANQYNINENSRAYFPFRDYEYYLDTSLIENIYIVKKDLVVGLKESFEYYKKFAEVDKKENFQEYIRKLL</sequence>
<dbReference type="PANTHER" id="PTHR43245">
    <property type="entry name" value="BIFUNCTIONAL POLYMYXIN RESISTANCE PROTEIN ARNA"/>
    <property type="match status" value="1"/>
</dbReference>
<organism evidence="1 2">
    <name type="scientific">Clostridium neonatale</name>
    <dbReference type="NCBI Taxonomy" id="137838"/>
    <lineage>
        <taxon>Bacteria</taxon>
        <taxon>Bacillati</taxon>
        <taxon>Bacillota</taxon>
        <taxon>Clostridia</taxon>
        <taxon>Eubacteriales</taxon>
        <taxon>Clostridiaceae</taxon>
        <taxon>Clostridium</taxon>
    </lineage>
</organism>
<evidence type="ECO:0000313" key="2">
    <source>
        <dbReference type="Proteomes" id="UP000789738"/>
    </source>
</evidence>
<evidence type="ECO:0000313" key="1">
    <source>
        <dbReference type="EMBL" id="CAG9707728.1"/>
    </source>
</evidence>
<name>A0AA86K0W3_9CLOT</name>
<comment type="caution">
    <text evidence="1">The sequence shown here is derived from an EMBL/GenBank/DDBJ whole genome shotgun (WGS) entry which is preliminary data.</text>
</comment>
<proteinExistence type="predicted"/>
<dbReference type="SUPFAM" id="SSF51735">
    <property type="entry name" value="NAD(P)-binding Rossmann-fold domains"/>
    <property type="match status" value="1"/>
</dbReference>
<dbReference type="InterPro" id="IPR036291">
    <property type="entry name" value="NAD(P)-bd_dom_sf"/>
</dbReference>
<dbReference type="InterPro" id="IPR001509">
    <property type="entry name" value="Epimerase_deHydtase"/>
</dbReference>
<dbReference type="Pfam" id="PF01370">
    <property type="entry name" value="Epimerase"/>
    <property type="match status" value="1"/>
</dbReference>